<protein>
    <submittedName>
        <fullName evidence="2">Uncharacterized protein</fullName>
    </submittedName>
</protein>
<organism evidence="2 3">
    <name type="scientific">Aspergillus terreus (strain NIH 2624 / FGSC A1156)</name>
    <dbReference type="NCBI Taxonomy" id="341663"/>
    <lineage>
        <taxon>Eukaryota</taxon>
        <taxon>Fungi</taxon>
        <taxon>Dikarya</taxon>
        <taxon>Ascomycota</taxon>
        <taxon>Pezizomycotina</taxon>
        <taxon>Eurotiomycetes</taxon>
        <taxon>Eurotiomycetidae</taxon>
        <taxon>Eurotiales</taxon>
        <taxon>Aspergillaceae</taxon>
        <taxon>Aspergillus</taxon>
        <taxon>Aspergillus subgen. Circumdati</taxon>
    </lineage>
</organism>
<name>Q0CJL3_ASPTN</name>
<feature type="compositionally biased region" description="Basic and acidic residues" evidence="1">
    <location>
        <begin position="208"/>
        <end position="233"/>
    </location>
</feature>
<dbReference type="VEuPathDB" id="FungiDB:ATEG_06121"/>
<dbReference type="Proteomes" id="UP000007963">
    <property type="component" value="Unassembled WGS sequence"/>
</dbReference>
<dbReference type="EMBL" id="CH476601">
    <property type="protein sequence ID" value="EAU33882.1"/>
    <property type="molecule type" value="Genomic_DNA"/>
</dbReference>
<reference evidence="3" key="1">
    <citation type="submission" date="2005-09" db="EMBL/GenBank/DDBJ databases">
        <title>Annotation of the Aspergillus terreus NIH2624 genome.</title>
        <authorList>
            <person name="Birren B.W."/>
            <person name="Lander E.S."/>
            <person name="Galagan J.E."/>
            <person name="Nusbaum C."/>
            <person name="Devon K."/>
            <person name="Henn M."/>
            <person name="Ma L.-J."/>
            <person name="Jaffe D.B."/>
            <person name="Butler J."/>
            <person name="Alvarez P."/>
            <person name="Gnerre S."/>
            <person name="Grabherr M."/>
            <person name="Kleber M."/>
            <person name="Mauceli E.W."/>
            <person name="Brockman W."/>
            <person name="Rounsley S."/>
            <person name="Young S.K."/>
            <person name="LaButti K."/>
            <person name="Pushparaj V."/>
            <person name="DeCaprio D."/>
            <person name="Crawford M."/>
            <person name="Koehrsen M."/>
            <person name="Engels R."/>
            <person name="Montgomery P."/>
            <person name="Pearson M."/>
            <person name="Howarth C."/>
            <person name="Larson L."/>
            <person name="Luoma S."/>
            <person name="White J."/>
            <person name="Alvarado L."/>
            <person name="Kodira C.D."/>
            <person name="Zeng Q."/>
            <person name="Oleary S."/>
            <person name="Yandava C."/>
            <person name="Denning D.W."/>
            <person name="Nierman W.C."/>
            <person name="Milne T."/>
            <person name="Madden K."/>
        </authorList>
    </citation>
    <scope>NUCLEOTIDE SEQUENCE [LARGE SCALE GENOMIC DNA]</scope>
    <source>
        <strain evidence="3">NIH 2624 / FGSC A1156</strain>
    </source>
</reference>
<gene>
    <name evidence="2" type="ORF">ATEG_06121</name>
</gene>
<evidence type="ECO:0000313" key="3">
    <source>
        <dbReference type="Proteomes" id="UP000007963"/>
    </source>
</evidence>
<evidence type="ECO:0000313" key="2">
    <source>
        <dbReference type="EMBL" id="EAU33882.1"/>
    </source>
</evidence>
<dbReference type="GeneID" id="4321555"/>
<feature type="region of interest" description="Disordered" evidence="1">
    <location>
        <begin position="188"/>
        <end position="267"/>
    </location>
</feature>
<dbReference type="AlphaFoldDB" id="Q0CJL3"/>
<feature type="compositionally biased region" description="Basic and acidic residues" evidence="1">
    <location>
        <begin position="243"/>
        <end position="254"/>
    </location>
</feature>
<dbReference type="Gene3D" id="3.40.50.300">
    <property type="entry name" value="P-loop containing nucleotide triphosphate hydrolases"/>
    <property type="match status" value="1"/>
</dbReference>
<evidence type="ECO:0000256" key="1">
    <source>
        <dbReference type="SAM" id="MobiDB-lite"/>
    </source>
</evidence>
<dbReference type="OrthoDB" id="10399296at2759"/>
<sequence length="517" mass="59225">MGILTRSDSENGKERIMKLIQGEEKTHAELGWHFLISRSEEQRRNQLSFEQRDQNERAIFDAQLADIPEGMRGIGALRKRLRSYLAGYIRRHLPELISSARDAEETRRIDLEKMPPPRGTELDQRNYLRIEAVKFVNLANAATYAHYCEPLSFFGDFDDQTGAHLGADWNKATKRRLQSTIRELNRIFAMEMKDQGPRIRTSATGMPDNRDNLSEARDSSSGESRRSAQDGSDKSAVQSGADRPADKDNRKVSEQAETTPWDTYLPKELRPTYKAPAAQHMTMAEYEKLIMEKQRQWLGQGPRSEISTDLFLAIIYKQTAEWHQISETHLENVLQATRHFIEEALEHNLPKNIRLKVMRYIITPRLHSLQKSARQRLEELLDCHRKEAHAFLDALPTFGSSEEPTVSIPISVISNGVSRLSHLIQSDKLRGLWATLKDGRYLSDKPENGRFAWQILALVDTQIPQPLRHVLNSLWDEAQSSQRRRSECHAPSRRPHGASLTIQIDSIREASAREASP</sequence>
<accession>Q0CJL3</accession>
<dbReference type="InterPro" id="IPR027417">
    <property type="entry name" value="P-loop_NTPase"/>
</dbReference>
<dbReference type="STRING" id="341663.Q0CJL3"/>
<dbReference type="HOGENOM" id="CLU_526717_0_0_1"/>
<dbReference type="RefSeq" id="XP_001215299.1">
    <property type="nucleotide sequence ID" value="XM_001215299.1"/>
</dbReference>
<proteinExistence type="predicted"/>